<organism evidence="3 4">
    <name type="scientific">Trypanosoma equiperdum</name>
    <dbReference type="NCBI Taxonomy" id="5694"/>
    <lineage>
        <taxon>Eukaryota</taxon>
        <taxon>Discoba</taxon>
        <taxon>Euglenozoa</taxon>
        <taxon>Kinetoplastea</taxon>
        <taxon>Metakinetoplastina</taxon>
        <taxon>Trypanosomatida</taxon>
        <taxon>Trypanosomatidae</taxon>
        <taxon>Trypanosoma</taxon>
    </lineage>
</organism>
<dbReference type="Pfam" id="PF16206">
    <property type="entry name" value="Mon2_C"/>
    <property type="match status" value="1"/>
</dbReference>
<feature type="region of interest" description="Disordered" evidence="1">
    <location>
        <begin position="1"/>
        <end position="28"/>
    </location>
</feature>
<accession>A0A1G4I9L1</accession>
<feature type="region of interest" description="Disordered" evidence="1">
    <location>
        <begin position="2119"/>
        <end position="2153"/>
    </location>
</feature>
<name>A0A1G4I9L1_TRYEQ</name>
<dbReference type="Proteomes" id="UP000195570">
    <property type="component" value="Unassembled WGS sequence"/>
</dbReference>
<dbReference type="RefSeq" id="XP_067079660.1">
    <property type="nucleotide sequence ID" value="XM_067223559.1"/>
</dbReference>
<evidence type="ECO:0000313" key="3">
    <source>
        <dbReference type="EMBL" id="SCU68507.1"/>
    </source>
</evidence>
<feature type="region of interest" description="Disordered" evidence="1">
    <location>
        <begin position="139"/>
        <end position="174"/>
    </location>
</feature>
<comment type="caution">
    <text evidence="3">The sequence shown here is derived from an EMBL/GenBank/DDBJ whole genome shotgun (WGS) entry which is preliminary data.</text>
</comment>
<protein>
    <recommendedName>
        <fullName evidence="2">Mon2 C-terminal domain-containing protein</fullName>
    </recommendedName>
</protein>
<reference evidence="3" key="1">
    <citation type="submission" date="2016-09" db="EMBL/GenBank/DDBJ databases">
        <authorList>
            <person name="Hebert L."/>
            <person name="Moumen B."/>
        </authorList>
    </citation>
    <scope>NUCLEOTIDE SEQUENCE [LARGE SCALE GENOMIC DNA]</scope>
    <source>
        <strain evidence="3">OVI</strain>
    </source>
</reference>
<evidence type="ECO:0000313" key="4">
    <source>
        <dbReference type="Proteomes" id="UP000195570"/>
    </source>
</evidence>
<feature type="region of interest" description="Disordered" evidence="1">
    <location>
        <begin position="676"/>
        <end position="703"/>
    </location>
</feature>
<sequence length="2216" mass="240439">MSSGRNTSEDTDGAAPRKRILSSSSPPSSSTLVVVVFQSSLEELMLEATRHRSLVPLRDAIHYARMNGHAAGDIFHAFVLACDSLHGMRQSRPLLLRSLKDLAKMASLQMIPITPTVVQVICNLVRKMLGSALPNTNTAVATSQGPHSASKDNLQHGVDSATATSSARHRSASEVRVGAAATDFERLGSTKYGASNSSFHGGEAAGDLVPSPAADDELQISILQMLMSFLSVCELSNAGLADLMGVIFTMYIQSTPASVVEASCAATIEQRTIAVLEKLQNIGGGDPIRGSGDDNISAGSSAVPLQKAKLDVTDTKERDDLFTARIQMVAYVKDICALCADTAPKWLKIGMHCSNSAGQDTEGGVSDASWAVAPWRLRVLLLETLIKYFETHKVTSSRDVTIFFVQCLNQDIVPLVLRRMDSCDGCSASPQMPGQKDDGIVELIPVTDDDEHQLILTQKLSVTLLSNALPLLQNTMHAILRHNVSCVARCLGDVDRKVENHCALSLLSLWRKQVSNYKVLQQLLLIAPESNRSFTVVNEDSSSQQESHKFWHDVHFNPDSGCVRYGSTTLSDGMEPSRSSSLQSQGPGYPPFGDSEKLLQPFAELVAAASRLLTRMITAVEDGVLESVRVDPLPEGSKSVGELLPSPVTTASFLKSHFRAVLRSQRLLQQRVFGNAQEGENSDHGAPKVPPATTATDARPSHPKVTGARDILDFLAIFTQTLAHIVEVLTREKDSVPLGEMKSTFISLHPFLFRSFTLSAQKMRRGGVIYTVMRGITNMVYISCFLRLPEIRNSYLGVFRKLLSQERGQEEVSGVVRRQQEGAERHAPSTQGFGSDADTVAKLVDCSLEVLEEKQYILNCVVSIAFNIGGGLGDGWCGVVSCLLFTPQVLHDLQKTIQRQQHANVPAKEGVSRDTAHDVEYLQDALRALFVNCALSPSGESLLNLLANFVKEACNSLPLGAEGCEGNIGVSTSYLSSLQLICECCSLALLVGAGRSDELPPKLFLQLWRPVRVLYQRLFSPQHLMLLVKASATVEELKSVLGDILENVVVVAAQLCRYTHCDGKAEYYLIHRKCGADAVLGGELLVQPLTLGPFANTGLVTLLSRLSSLLGQPQLAFPEDSESFSNINSHCVSTEGNSADDDTRPRVLSSVTELLDTIYSSLRKLPFVAPAVISTVGVGGGTNTACDDVDVLNTLSGDLSLLLLKEVLKLIQGFGEDLCGLPWEHLLRLLRRSVTMHDPVELMSSLSSSEARALAGLTEATSVKSFHVPTGVKQGIGVAFRTLETVQHSHITSLNGAGLRELIRCGGAFMTHRLPQGEEQRLNINLSAVQLLWSIADYSASLGHLQDGEADDNGGNASTSDSQYGGVTYDLLWCTLLLQLYDGCLDLRPEVRQSALKTLFSLVQAHSNRLYADSWRTFLREVLGPLMDIVLEAAKSCAAAPDFSAAPSVPLQGASEPDDTAHLPKSNRQNSEGHRVTQLLKHFNDTPTFLDDVRVTIMDSVYRVFISHHSAMHKALVTQAKVEKQRVDGELLLRKTLSHFIDVCAASRLVSRSTSGEVVALSATRALHGLMASLKSSTLAPDQVPLLLREEREAAWLAVEGLIHRDSESLHTANAQCTPAVVSTIVSALGDIVVLQRSNASQPTTPGSSGQQEEAPVFASSLFGALRQSFANEPRSEESKVDTYDYFPRYLQLSEVCLRSHAVTEAYFFPSRVQVALLDVWKRLWIFLGAEERGAVVGVVMRQFPTEEIVITFVGQKLRTSQTKRSNVLGGGAGLDDLLGQQEPISLRRTFPPGAHPNFLMDLMGFLYFITNDEGSAKQTERCQSSGSVKDSLITPMIPAIIRGVGVLLLLEYASPDVLATPCRGLLYHIPSEFFNRAEKCLEMLLVDVLWNVDKQDSSATAITTEGAESTLHISRREGLLAFCSCFASLTSLARVMAAAVETGASSTTEGKYPENLVNALQRLERLVSLLGKLIPYVMRYSTDVSVVTDALQVLVPVSSAESSLFAGVARRSLCLLRQWSLSSPSGGPSCEREKQKGIPQELEKKEVGTGELQSIEEGELTDKRLQSMARASMGARNRAVFRRFLHDIGNEEARQMAKTSLQTIALIHPVPEGIEKAVEESDKGSAVSKPYPQGASDATPADCDRGESDTTSLKRTLLATPTECDRGESDTTSLKRTLLQMVRLVAHTGDDPEFSALLSNAILGVCSSLGLTELS</sequence>
<evidence type="ECO:0000259" key="2">
    <source>
        <dbReference type="Pfam" id="PF16206"/>
    </source>
</evidence>
<feature type="region of interest" description="Disordered" evidence="1">
    <location>
        <begin position="569"/>
        <end position="590"/>
    </location>
</feature>
<feature type="domain" description="Mon2 C-terminal" evidence="2">
    <location>
        <begin position="1318"/>
        <end position="1436"/>
    </location>
</feature>
<gene>
    <name evidence="3" type="ORF">TEOVI_000910800</name>
</gene>
<feature type="region of interest" description="Disordered" evidence="1">
    <location>
        <begin position="1448"/>
        <end position="1473"/>
    </location>
</feature>
<proteinExistence type="predicted"/>
<evidence type="ECO:0000256" key="1">
    <source>
        <dbReference type="SAM" id="MobiDB-lite"/>
    </source>
</evidence>
<feature type="compositionally biased region" description="Polar residues" evidence="1">
    <location>
        <begin position="569"/>
        <end position="586"/>
    </location>
</feature>
<feature type="compositionally biased region" description="Basic and acidic residues" evidence="1">
    <location>
        <begin position="2031"/>
        <end position="2049"/>
    </location>
</feature>
<keyword evidence="4" id="KW-1185">Reference proteome</keyword>
<dbReference type="EMBL" id="CZPT02000993">
    <property type="protein sequence ID" value="SCU68507.1"/>
    <property type="molecule type" value="Genomic_DNA"/>
</dbReference>
<dbReference type="VEuPathDB" id="TriTrypDB:TEOVI_000910800"/>
<dbReference type="GeneID" id="92383042"/>
<dbReference type="InterPro" id="IPR032817">
    <property type="entry name" value="Mon2_C"/>
</dbReference>
<feature type="region of interest" description="Disordered" evidence="1">
    <location>
        <begin position="2027"/>
        <end position="2052"/>
    </location>
</feature>